<dbReference type="NCBIfam" id="NF006804">
    <property type="entry name" value="PRK09314.1"/>
    <property type="match status" value="1"/>
</dbReference>
<sequence>MILKRVTEALEAYKNGEMLIVMDDEDRENEGDLVLAGIFSTPEKINFMATHARGGMGVSLPKDSVKKFESPPVVPVNDSNPATAFTVSIDAKEAKTGISAFERHLTIELLCKDTTKPSDFVRPGHIFPLIAKDGGVLARTGHTEASVDLCKLAGLKPVSVICEITKEDGSMARRGDKFLSDFALKHNLKILYVSDLISYRLENESLLKMFCQEEREFLKHQTQCYTFLDHQQKNHYAFKFKGATTNGLAPLVRFHPIKEDFDFLTTGAFEVFFKALEYLKHEGGYLIFMNTHSKENNIVKDFGIGALVLKNLGIKDSTLLSSSEDRQYKALSGFGLKLVETISL</sequence>
<keyword evidence="13 14" id="KW-0456">Lyase</keyword>
<comment type="cofactor">
    <cofactor evidence="2">
        <name>Mn(2+)</name>
        <dbReference type="ChEBI" id="CHEBI:29035"/>
    </cofactor>
</comment>
<evidence type="ECO:0000256" key="8">
    <source>
        <dbReference type="ARBA" id="ARBA00018836"/>
    </source>
</evidence>
<dbReference type="FunFam" id="3.90.870.10:FF:000001">
    <property type="entry name" value="Riboflavin biosynthesis protein RibBA"/>
    <property type="match status" value="1"/>
</dbReference>
<dbReference type="GO" id="GO:0000287">
    <property type="term" value="F:magnesium ion binding"/>
    <property type="evidence" value="ECO:0007669"/>
    <property type="project" value="UniProtKB-UniRule"/>
</dbReference>
<feature type="binding site" evidence="14">
    <location>
        <position position="32"/>
    </location>
    <ligand>
        <name>D-ribulose 5-phosphate</name>
        <dbReference type="ChEBI" id="CHEBI:58121"/>
    </ligand>
</feature>
<feature type="binding site" evidence="14">
    <location>
        <position position="142"/>
    </location>
    <ligand>
        <name>Mg(2+)</name>
        <dbReference type="ChEBI" id="CHEBI:18420"/>
        <label>2</label>
    </ligand>
</feature>
<feature type="binding site" evidence="14">
    <location>
        <position position="28"/>
    </location>
    <ligand>
        <name>Mg(2+)</name>
        <dbReference type="ChEBI" id="CHEBI:18420"/>
        <label>2</label>
    </ligand>
</feature>
<comment type="similarity">
    <text evidence="5">In the N-terminal section; belongs to the DHBP synthase family.</text>
</comment>
<comment type="function">
    <text evidence="3 14">Catalyzes the conversion of D-ribulose 5-phosphate to formate and 3,4-dihydroxy-2-butanone 4-phosphate.</text>
</comment>
<comment type="pathway">
    <text evidence="4 14">Cofactor biosynthesis; riboflavin biosynthesis; 2-hydroxy-3-oxobutyl phosphate from D-ribulose 5-phosphate: step 1/1.</text>
</comment>
<comment type="similarity">
    <text evidence="6">In the C-terminal section; belongs to the GTP cyclohydrolase II family.</text>
</comment>
<dbReference type="SUPFAM" id="SSF142695">
    <property type="entry name" value="RibA-like"/>
    <property type="match status" value="1"/>
</dbReference>
<comment type="cofactor">
    <cofactor evidence="14">
        <name>Mg(2+)</name>
        <dbReference type="ChEBI" id="CHEBI:18420"/>
    </cofactor>
    <cofactor evidence="14">
        <name>Mn(2+)</name>
        <dbReference type="ChEBI" id="CHEBI:29035"/>
    </cofactor>
    <text evidence="14">Binds 2 divalent metal cations per subunit. Magnesium or manganese.</text>
</comment>
<dbReference type="InterPro" id="IPR000422">
    <property type="entry name" value="DHBP_synthase_RibB"/>
</dbReference>
<feature type="binding site" evidence="14">
    <location>
        <begin position="139"/>
        <end position="143"/>
    </location>
    <ligand>
        <name>D-ribulose 5-phosphate</name>
        <dbReference type="ChEBI" id="CHEBI:58121"/>
    </ligand>
</feature>
<dbReference type="EC" id="4.1.99.12" evidence="7 14"/>
<evidence type="ECO:0000256" key="4">
    <source>
        <dbReference type="ARBA" id="ARBA00004904"/>
    </source>
</evidence>
<evidence type="ECO:0000256" key="1">
    <source>
        <dbReference type="ARBA" id="ARBA00000141"/>
    </source>
</evidence>
<feature type="binding site" evidence="14">
    <location>
        <begin position="27"/>
        <end position="28"/>
    </location>
    <ligand>
        <name>D-ribulose 5-phosphate</name>
        <dbReference type="ChEBI" id="CHEBI:58121"/>
    </ligand>
</feature>
<evidence type="ECO:0000256" key="5">
    <source>
        <dbReference type="ARBA" id="ARBA00005520"/>
    </source>
</evidence>
<dbReference type="GO" id="GO:0008686">
    <property type="term" value="F:3,4-dihydroxy-2-butanone-4-phosphate synthase activity"/>
    <property type="evidence" value="ECO:0007669"/>
    <property type="project" value="UniProtKB-UniRule"/>
</dbReference>
<comment type="subunit">
    <text evidence="14">Homodimer.</text>
</comment>
<dbReference type="UniPathway" id="UPA00275">
    <property type="reaction ID" value="UER00399"/>
</dbReference>
<feature type="binding site" evidence="14">
    <location>
        <position position="28"/>
    </location>
    <ligand>
        <name>Mg(2+)</name>
        <dbReference type="ChEBI" id="CHEBI:18420"/>
        <label>1</label>
    </ligand>
</feature>
<dbReference type="Pfam" id="PF00926">
    <property type="entry name" value="DHBP_synthase"/>
    <property type="match status" value="1"/>
</dbReference>
<evidence type="ECO:0000256" key="13">
    <source>
        <dbReference type="ARBA" id="ARBA00023239"/>
    </source>
</evidence>
<organism evidence="16">
    <name type="scientific">Helicobacter pylori</name>
    <name type="common">Campylobacter pylori</name>
    <dbReference type="NCBI Taxonomy" id="210"/>
    <lineage>
        <taxon>Bacteria</taxon>
        <taxon>Pseudomonadati</taxon>
        <taxon>Campylobacterota</taxon>
        <taxon>Epsilonproteobacteria</taxon>
        <taxon>Campylobacterales</taxon>
        <taxon>Helicobacteraceae</taxon>
        <taxon>Helicobacter</taxon>
    </lineage>
</organism>
<evidence type="ECO:0000256" key="2">
    <source>
        <dbReference type="ARBA" id="ARBA00001936"/>
    </source>
</evidence>
<evidence type="ECO:0000256" key="10">
    <source>
        <dbReference type="ARBA" id="ARBA00022723"/>
    </source>
</evidence>
<accession>Q9L3S1</accession>
<dbReference type="PIRSF" id="PIRSF001259">
    <property type="entry name" value="RibA"/>
    <property type="match status" value="1"/>
</dbReference>
<dbReference type="PANTHER" id="PTHR21327">
    <property type="entry name" value="GTP CYCLOHYDROLASE II-RELATED"/>
    <property type="match status" value="1"/>
</dbReference>
<dbReference type="InterPro" id="IPR017945">
    <property type="entry name" value="DHBP_synth_RibB-like_a/b_dom"/>
</dbReference>
<dbReference type="EMBL" id="AJ271607">
    <property type="protein sequence ID" value="CAB71022.2"/>
    <property type="molecule type" value="Genomic_DNA"/>
</dbReference>
<evidence type="ECO:0000256" key="3">
    <source>
        <dbReference type="ARBA" id="ARBA00002284"/>
    </source>
</evidence>
<comment type="catalytic activity">
    <reaction evidence="1 14">
        <text>D-ribulose 5-phosphate = (2S)-2-hydroxy-3-oxobutyl phosphate + formate + H(+)</text>
        <dbReference type="Rhea" id="RHEA:18457"/>
        <dbReference type="ChEBI" id="CHEBI:15378"/>
        <dbReference type="ChEBI" id="CHEBI:15740"/>
        <dbReference type="ChEBI" id="CHEBI:58121"/>
        <dbReference type="ChEBI" id="CHEBI:58830"/>
        <dbReference type="EC" id="4.1.99.12"/>
    </reaction>
</comment>
<dbReference type="NCBIfam" id="TIGR00506">
    <property type="entry name" value="ribB"/>
    <property type="match status" value="1"/>
</dbReference>
<keyword evidence="9 14" id="KW-0686">Riboflavin biosynthesis</keyword>
<keyword evidence="10 14" id="KW-0479">Metal-binding</keyword>
<evidence type="ECO:0000256" key="14">
    <source>
        <dbReference type="HAMAP-Rule" id="MF_00180"/>
    </source>
</evidence>
<comment type="similarity">
    <text evidence="14">Belongs to the DHBP synthase family.</text>
</comment>
<evidence type="ECO:0000256" key="11">
    <source>
        <dbReference type="ARBA" id="ARBA00022842"/>
    </source>
</evidence>
<proteinExistence type="inferred from homology"/>
<dbReference type="AlphaFoldDB" id="Q9L3S1"/>
<evidence type="ECO:0000256" key="7">
    <source>
        <dbReference type="ARBA" id="ARBA00012153"/>
    </source>
</evidence>
<evidence type="ECO:0000256" key="12">
    <source>
        <dbReference type="ARBA" id="ARBA00023211"/>
    </source>
</evidence>
<dbReference type="SUPFAM" id="SSF55821">
    <property type="entry name" value="YrdC/RibB"/>
    <property type="match status" value="1"/>
</dbReference>
<gene>
    <name evidence="14 16" type="primary">ribB</name>
</gene>
<keyword evidence="11 14" id="KW-0460">Magnesium</keyword>
<evidence type="ECO:0000259" key="15">
    <source>
        <dbReference type="Pfam" id="PF00925"/>
    </source>
</evidence>
<reference evidence="16" key="1">
    <citation type="journal article" date="2000" name="FEMS Microbiol. Lett.">
        <title>Structural and functional analysis of the riboflavin synthesis genes encoding GTP cyclohydrolase II (ribA), DHBP synthase (ribBA), riboflavin synthase (ribC), and riboflavin deaminase/reductase (ribD) from Helicobacter pylori strain P1.</title>
        <authorList>
            <person name="Fassbinder F."/>
            <person name="Kist M."/>
            <person name="Bereswill S."/>
        </authorList>
    </citation>
    <scope>NUCLEOTIDE SEQUENCE</scope>
    <source>
        <strain evidence="16">P1</strain>
    </source>
</reference>
<feature type="domain" description="GTP cyclohydrolase II" evidence="15">
    <location>
        <begin position="292"/>
        <end position="342"/>
    </location>
</feature>
<keyword evidence="12 14" id="KW-0464">Manganese</keyword>
<evidence type="ECO:0000313" key="16">
    <source>
        <dbReference type="EMBL" id="CAB71022.2"/>
    </source>
</evidence>
<dbReference type="InterPro" id="IPR032677">
    <property type="entry name" value="GTP_cyclohydro_II"/>
</dbReference>
<dbReference type="HAMAP" id="MF_00180">
    <property type="entry name" value="RibB"/>
    <property type="match status" value="1"/>
</dbReference>
<dbReference type="Pfam" id="PF00925">
    <property type="entry name" value="GTP_cyclohydro2"/>
    <property type="match status" value="1"/>
</dbReference>
<dbReference type="PANTHER" id="PTHR21327:SF18">
    <property type="entry name" value="3,4-DIHYDROXY-2-BUTANONE 4-PHOSPHATE SYNTHASE"/>
    <property type="match status" value="1"/>
</dbReference>
<feature type="site" description="Essential for catalytic activity" evidence="14">
    <location>
        <position position="125"/>
    </location>
</feature>
<dbReference type="GO" id="GO:0003935">
    <property type="term" value="F:GTP cyclohydrolase II activity"/>
    <property type="evidence" value="ECO:0007669"/>
    <property type="project" value="TreeGrafter"/>
</dbReference>
<dbReference type="InterPro" id="IPR036144">
    <property type="entry name" value="RibA-like_sf"/>
</dbReference>
<dbReference type="GO" id="GO:0009231">
    <property type="term" value="P:riboflavin biosynthetic process"/>
    <property type="evidence" value="ECO:0007669"/>
    <property type="project" value="UniProtKB-UniRule"/>
</dbReference>
<protein>
    <recommendedName>
        <fullName evidence="8 14">3,4-dihydroxy-2-butanone 4-phosphate synthase</fullName>
        <shortName evidence="14">DHBP synthase</shortName>
        <ecNumber evidence="7 14">4.1.99.12</ecNumber>
    </recommendedName>
</protein>
<dbReference type="GO" id="GO:0030145">
    <property type="term" value="F:manganese ion binding"/>
    <property type="evidence" value="ECO:0007669"/>
    <property type="project" value="UniProtKB-UniRule"/>
</dbReference>
<evidence type="ECO:0000256" key="6">
    <source>
        <dbReference type="ARBA" id="ARBA00008976"/>
    </source>
</evidence>
<dbReference type="GO" id="GO:0005829">
    <property type="term" value="C:cytosol"/>
    <property type="evidence" value="ECO:0007669"/>
    <property type="project" value="TreeGrafter"/>
</dbReference>
<dbReference type="Gene3D" id="3.90.870.10">
    <property type="entry name" value="DHBP synthase"/>
    <property type="match status" value="1"/>
</dbReference>
<feature type="site" description="Essential for catalytic activity" evidence="14">
    <location>
        <position position="163"/>
    </location>
</feature>
<name>Q9L3S1_HELPX</name>
<evidence type="ECO:0000256" key="9">
    <source>
        <dbReference type="ARBA" id="ARBA00022619"/>
    </source>
</evidence>